<evidence type="ECO:0000313" key="2">
    <source>
        <dbReference type="Proteomes" id="UP000507470"/>
    </source>
</evidence>
<reference evidence="1 2" key="1">
    <citation type="submission" date="2020-06" db="EMBL/GenBank/DDBJ databases">
        <authorList>
            <person name="Li R."/>
            <person name="Bekaert M."/>
        </authorList>
    </citation>
    <scope>NUCLEOTIDE SEQUENCE [LARGE SCALE GENOMIC DNA]</scope>
    <source>
        <strain evidence="2">wild</strain>
    </source>
</reference>
<sequence length="243" mass="27803">MLDGTKTGLTVYFVSGAFEKEIELPTKYMSLKVADRHQAYTVKDITVIDAHCVAVLRKNNILRVNIESKAIKSIVEKFPERHPDYLKFSCSREFLYLLTSDFRVIVMGLAGNIVNTIQLEKKLTYSLGISSYDIYDNNIWVLSGSSSWSYLNCFDMNGKKLWQKKIDKQKSKIQITIDNWGNCYVPNEKIKSVSVISHNGQHSKVLSSESYTPRALYFDHTNSRLIVLHVEGYCTISKARSHD</sequence>
<proteinExistence type="predicted"/>
<dbReference type="Proteomes" id="UP000507470">
    <property type="component" value="Unassembled WGS sequence"/>
</dbReference>
<protein>
    <submittedName>
        <fullName evidence="1">Uncharacterized protein</fullName>
    </submittedName>
</protein>
<dbReference type="InterPro" id="IPR011042">
    <property type="entry name" value="6-blade_b-propeller_TolB-like"/>
</dbReference>
<dbReference type="Gene3D" id="2.120.10.30">
    <property type="entry name" value="TolB, C-terminal domain"/>
    <property type="match status" value="1"/>
</dbReference>
<dbReference type="OrthoDB" id="10580643at2759"/>
<organism evidence="1 2">
    <name type="scientific">Mytilus coruscus</name>
    <name type="common">Sea mussel</name>
    <dbReference type="NCBI Taxonomy" id="42192"/>
    <lineage>
        <taxon>Eukaryota</taxon>
        <taxon>Metazoa</taxon>
        <taxon>Spiralia</taxon>
        <taxon>Lophotrochozoa</taxon>
        <taxon>Mollusca</taxon>
        <taxon>Bivalvia</taxon>
        <taxon>Autobranchia</taxon>
        <taxon>Pteriomorphia</taxon>
        <taxon>Mytilida</taxon>
        <taxon>Mytiloidea</taxon>
        <taxon>Mytilidae</taxon>
        <taxon>Mytilinae</taxon>
        <taxon>Mytilus</taxon>
    </lineage>
</organism>
<dbReference type="SUPFAM" id="SSF63825">
    <property type="entry name" value="YWTD domain"/>
    <property type="match status" value="1"/>
</dbReference>
<evidence type="ECO:0000313" key="1">
    <source>
        <dbReference type="EMBL" id="CAC5403658.1"/>
    </source>
</evidence>
<dbReference type="EMBL" id="CACVKT020006803">
    <property type="protein sequence ID" value="CAC5403658.1"/>
    <property type="molecule type" value="Genomic_DNA"/>
</dbReference>
<gene>
    <name evidence="1" type="ORF">MCOR_37533</name>
</gene>
<keyword evidence="2" id="KW-1185">Reference proteome</keyword>
<name>A0A6J8D4K6_MYTCO</name>
<accession>A0A6J8D4K6</accession>
<dbReference type="AlphaFoldDB" id="A0A6J8D4K6"/>